<evidence type="ECO:0000256" key="5">
    <source>
        <dbReference type="ARBA" id="ARBA00022725"/>
    </source>
</evidence>
<sequence length="325" mass="35895">MNQSDFLFLAFPLPLWQRGLIALPLVLVFLLVLVANGCLLLVLVRVEALWSPMYVLVGALCVVDLLSATVIVPSALLVLLQPAYHVTLGQCLTQMFLTHFLSSLESTVLLAMALDRYTAICHPLKYRKLVSHSSFLVLSLFTLLRSGSVMAVLVALAGSLDFCDSRVIEHVYCDHMALVRLACGDTRPSRGAGVAVIVCFVGLDIPVIVLSYFRILAVVHRAREDRWKALHTCGTHLMVLLVFYLVGTVAFLSDTLRLGLNSDLNAAMGLIYILLPAAFNPVVYGVRTVEIRHGFGRVFGRIQDVWRKKRKVSAVNVCPWTDPAH</sequence>
<dbReference type="GO" id="GO:0005886">
    <property type="term" value="C:plasma membrane"/>
    <property type="evidence" value="ECO:0007669"/>
    <property type="project" value="UniProtKB-SubCell"/>
</dbReference>
<name>A0AAV2J4A2_KNICA</name>
<feature type="transmembrane region" description="Helical" evidence="12">
    <location>
        <begin position="92"/>
        <end position="114"/>
    </location>
</feature>
<feature type="transmembrane region" description="Helical" evidence="12">
    <location>
        <begin position="135"/>
        <end position="157"/>
    </location>
</feature>
<keyword evidence="6 12" id="KW-1133">Transmembrane helix</keyword>
<proteinExistence type="inferred from homology"/>
<feature type="transmembrane region" description="Helical" evidence="12">
    <location>
        <begin position="194"/>
        <end position="217"/>
    </location>
</feature>
<dbReference type="AlphaFoldDB" id="A0AAV2J4A2"/>
<dbReference type="PANTHER" id="PTHR26450:SF429">
    <property type="entry name" value="OLFACTORY RECEPTOR"/>
    <property type="match status" value="1"/>
</dbReference>
<dbReference type="Proteomes" id="UP001497482">
    <property type="component" value="Chromosome 10"/>
</dbReference>
<dbReference type="InterPro" id="IPR000725">
    <property type="entry name" value="Olfact_rcpt"/>
</dbReference>
<evidence type="ECO:0000256" key="10">
    <source>
        <dbReference type="ARBA" id="ARBA00023224"/>
    </source>
</evidence>
<keyword evidence="15" id="KW-1185">Reference proteome</keyword>
<evidence type="ECO:0000313" key="14">
    <source>
        <dbReference type="EMBL" id="CAL1571495.1"/>
    </source>
</evidence>
<keyword evidence="4 11" id="KW-0812">Transmembrane</keyword>
<dbReference type="PROSITE" id="PS50262">
    <property type="entry name" value="G_PROTEIN_RECEP_F1_2"/>
    <property type="match status" value="1"/>
</dbReference>
<evidence type="ECO:0000256" key="4">
    <source>
        <dbReference type="ARBA" id="ARBA00022692"/>
    </source>
</evidence>
<keyword evidence="7 11" id="KW-0297">G-protein coupled receptor</keyword>
<dbReference type="Gene3D" id="1.20.1070.10">
    <property type="entry name" value="Rhodopsin 7-helix transmembrane proteins"/>
    <property type="match status" value="1"/>
</dbReference>
<evidence type="ECO:0000256" key="2">
    <source>
        <dbReference type="ARBA" id="ARBA00022475"/>
    </source>
</evidence>
<evidence type="ECO:0000256" key="6">
    <source>
        <dbReference type="ARBA" id="ARBA00022989"/>
    </source>
</evidence>
<keyword evidence="3 12" id="KW-0716">Sensory transduction</keyword>
<evidence type="ECO:0000259" key="13">
    <source>
        <dbReference type="PROSITE" id="PS50262"/>
    </source>
</evidence>
<feature type="transmembrane region" description="Helical" evidence="12">
    <location>
        <begin position="264"/>
        <end position="286"/>
    </location>
</feature>
<dbReference type="EMBL" id="OZ035832">
    <property type="protein sequence ID" value="CAL1571495.1"/>
    <property type="molecule type" value="Genomic_DNA"/>
</dbReference>
<protein>
    <recommendedName>
        <fullName evidence="12">Olfactory receptor</fullName>
    </recommendedName>
</protein>
<gene>
    <name evidence="14" type="ORF">KC01_LOCUS3606</name>
</gene>
<feature type="transmembrane region" description="Helical" evidence="12">
    <location>
        <begin position="229"/>
        <end position="252"/>
    </location>
</feature>
<dbReference type="Pfam" id="PF13853">
    <property type="entry name" value="7tm_4"/>
    <property type="match status" value="1"/>
</dbReference>
<evidence type="ECO:0000256" key="9">
    <source>
        <dbReference type="ARBA" id="ARBA00023170"/>
    </source>
</evidence>
<keyword evidence="9 11" id="KW-0675">Receptor</keyword>
<dbReference type="GO" id="GO:0004930">
    <property type="term" value="F:G protein-coupled receptor activity"/>
    <property type="evidence" value="ECO:0007669"/>
    <property type="project" value="UniProtKB-KW"/>
</dbReference>
<dbReference type="InterPro" id="IPR000276">
    <property type="entry name" value="GPCR_Rhodpsn"/>
</dbReference>
<dbReference type="PRINTS" id="PR00245">
    <property type="entry name" value="OLFACTORYR"/>
</dbReference>
<evidence type="ECO:0000256" key="1">
    <source>
        <dbReference type="ARBA" id="ARBA00004651"/>
    </source>
</evidence>
<feature type="transmembrane region" description="Helical" evidence="12">
    <location>
        <begin position="20"/>
        <end position="43"/>
    </location>
</feature>
<dbReference type="GO" id="GO:0004984">
    <property type="term" value="F:olfactory receptor activity"/>
    <property type="evidence" value="ECO:0007669"/>
    <property type="project" value="InterPro"/>
</dbReference>
<comment type="similarity">
    <text evidence="11">Belongs to the G-protein coupled receptor 1 family.</text>
</comment>
<comment type="subcellular location">
    <subcellularLocation>
        <location evidence="1 12">Cell membrane</location>
        <topology evidence="1 12">Multi-pass membrane protein</topology>
    </subcellularLocation>
</comment>
<feature type="transmembrane region" description="Helical" evidence="12">
    <location>
        <begin position="55"/>
        <end position="80"/>
    </location>
</feature>
<evidence type="ECO:0000313" key="15">
    <source>
        <dbReference type="Proteomes" id="UP001497482"/>
    </source>
</evidence>
<organism evidence="14 15">
    <name type="scientific">Knipowitschia caucasica</name>
    <name type="common">Caucasian dwarf goby</name>
    <name type="synonym">Pomatoschistus caucasicus</name>
    <dbReference type="NCBI Taxonomy" id="637954"/>
    <lineage>
        <taxon>Eukaryota</taxon>
        <taxon>Metazoa</taxon>
        <taxon>Chordata</taxon>
        <taxon>Craniata</taxon>
        <taxon>Vertebrata</taxon>
        <taxon>Euteleostomi</taxon>
        <taxon>Actinopterygii</taxon>
        <taxon>Neopterygii</taxon>
        <taxon>Teleostei</taxon>
        <taxon>Neoteleostei</taxon>
        <taxon>Acanthomorphata</taxon>
        <taxon>Gobiaria</taxon>
        <taxon>Gobiiformes</taxon>
        <taxon>Gobioidei</taxon>
        <taxon>Gobiidae</taxon>
        <taxon>Gobiinae</taxon>
        <taxon>Knipowitschia</taxon>
    </lineage>
</organism>
<evidence type="ECO:0000256" key="11">
    <source>
        <dbReference type="RuleBase" id="RU000688"/>
    </source>
</evidence>
<evidence type="ECO:0000256" key="8">
    <source>
        <dbReference type="ARBA" id="ARBA00023136"/>
    </source>
</evidence>
<dbReference type="PROSITE" id="PS00237">
    <property type="entry name" value="G_PROTEIN_RECEP_F1_1"/>
    <property type="match status" value="1"/>
</dbReference>
<dbReference type="SMART" id="SM01381">
    <property type="entry name" value="7TM_GPCR_Srsx"/>
    <property type="match status" value="1"/>
</dbReference>
<keyword evidence="5 12" id="KW-0552">Olfaction</keyword>
<reference evidence="14 15" key="1">
    <citation type="submission" date="2024-04" db="EMBL/GenBank/DDBJ databases">
        <authorList>
            <person name="Waldvogel A.-M."/>
            <person name="Schoenle A."/>
        </authorList>
    </citation>
    <scope>NUCLEOTIDE SEQUENCE [LARGE SCALE GENOMIC DNA]</scope>
</reference>
<dbReference type="PANTHER" id="PTHR26450">
    <property type="entry name" value="OLFACTORY RECEPTOR 56B1-RELATED"/>
    <property type="match status" value="1"/>
</dbReference>
<dbReference type="InterPro" id="IPR050402">
    <property type="entry name" value="OR51/52/56-like"/>
</dbReference>
<keyword evidence="8 12" id="KW-0472">Membrane</keyword>
<keyword evidence="2 12" id="KW-1003">Cell membrane</keyword>
<dbReference type="PRINTS" id="PR00237">
    <property type="entry name" value="GPCRRHODOPSN"/>
</dbReference>
<feature type="domain" description="G-protein coupled receptors family 1 profile" evidence="13">
    <location>
        <begin position="35"/>
        <end position="284"/>
    </location>
</feature>
<accession>A0AAV2J4A2</accession>
<keyword evidence="10 11" id="KW-0807">Transducer</keyword>
<evidence type="ECO:0000256" key="7">
    <source>
        <dbReference type="ARBA" id="ARBA00023040"/>
    </source>
</evidence>
<dbReference type="InterPro" id="IPR017452">
    <property type="entry name" value="GPCR_Rhodpsn_7TM"/>
</dbReference>
<dbReference type="SUPFAM" id="SSF81321">
    <property type="entry name" value="Family A G protein-coupled receptor-like"/>
    <property type="match status" value="1"/>
</dbReference>
<evidence type="ECO:0000256" key="12">
    <source>
        <dbReference type="RuleBase" id="RU363047"/>
    </source>
</evidence>
<evidence type="ECO:0000256" key="3">
    <source>
        <dbReference type="ARBA" id="ARBA00022606"/>
    </source>
</evidence>
<dbReference type="FunFam" id="1.20.1070.10:FF:000013">
    <property type="entry name" value="Olfactory receptor"/>
    <property type="match status" value="1"/>
</dbReference>